<evidence type="ECO:0000256" key="1">
    <source>
        <dbReference type="SAM" id="Phobius"/>
    </source>
</evidence>
<organism evidence="2 3">
    <name type="scientific">Syntrophotalea acetylenica</name>
    <name type="common">Pelobacter acetylenicus</name>
    <dbReference type="NCBI Taxonomy" id="29542"/>
    <lineage>
        <taxon>Bacteria</taxon>
        <taxon>Pseudomonadati</taxon>
        <taxon>Thermodesulfobacteriota</taxon>
        <taxon>Desulfuromonadia</taxon>
        <taxon>Desulfuromonadales</taxon>
        <taxon>Syntrophotaleaceae</taxon>
        <taxon>Syntrophotalea</taxon>
    </lineage>
</organism>
<reference evidence="2 3" key="1">
    <citation type="journal article" date="2017" name="Genome Announc.">
        <title>Complete Genome Sequences of Two Acetylene-Fermenting Pelobacter acetylenicus Strains.</title>
        <authorList>
            <person name="Sutton J.M."/>
            <person name="Baesman S.M."/>
            <person name="Fierst J.L."/>
            <person name="Poret-Peterson A.T."/>
            <person name="Oremland R.S."/>
            <person name="Dunlap D.S."/>
            <person name="Akob D.M."/>
        </authorList>
    </citation>
    <scope>NUCLEOTIDE SEQUENCE [LARGE SCALE GENOMIC DNA]</scope>
    <source>
        <strain evidence="2 3">DSM 3247</strain>
    </source>
</reference>
<keyword evidence="1" id="KW-0812">Transmembrane</keyword>
<dbReference type="Proteomes" id="UP000182264">
    <property type="component" value="Chromosome"/>
</dbReference>
<evidence type="ECO:0000313" key="3">
    <source>
        <dbReference type="Proteomes" id="UP000182264"/>
    </source>
</evidence>
<evidence type="ECO:0000313" key="2">
    <source>
        <dbReference type="EMBL" id="APG25568.1"/>
    </source>
</evidence>
<accession>A0A1L3GIP8</accession>
<keyword evidence="3" id="KW-1185">Reference proteome</keyword>
<protein>
    <submittedName>
        <fullName evidence="2">Uncharacterized protein</fullName>
    </submittedName>
</protein>
<keyword evidence="1" id="KW-0472">Membrane</keyword>
<dbReference type="STRING" id="29542.A6070_05495"/>
<dbReference type="EMBL" id="CP015518">
    <property type="protein sequence ID" value="APG25568.1"/>
    <property type="molecule type" value="Genomic_DNA"/>
</dbReference>
<keyword evidence="1" id="KW-1133">Transmembrane helix</keyword>
<feature type="transmembrane region" description="Helical" evidence="1">
    <location>
        <begin position="33"/>
        <end position="61"/>
    </location>
</feature>
<sequence length="275" mass="32447">MAYLCWWLHTTFGKRENLMNSLRTQPAAKRKNVWLWTAASLLLLGMLALTHDIIITHILAYRICKAGPQPKTFIKKTVDYPESIYWEDNIYPGFDGEDRLLMIRNYLDGVHLKTMALNGPDGTIHVYTATEEDWQARRGEPNYFDRLNTEAKAIAERGTTFTREAMPRTNYSVILSPAPLTSFQRRYLWSDEVRITDNKTDEVIAYNRRLMRRWYMIMPDIAFGNRYYSPEVMCGYDGFERFDEDVVSGHARKFFPSKHRELLNQRIYRKSKEVF</sequence>
<name>A0A1L3GIP8_SYNAC</name>
<dbReference type="AlphaFoldDB" id="A0A1L3GIP8"/>
<proteinExistence type="predicted"/>
<gene>
    <name evidence="2" type="ORF">A7E75_11480</name>
</gene>